<dbReference type="RefSeq" id="WP_104794059.1">
    <property type="nucleotide sequence ID" value="NZ_PTPZ01000006.1"/>
</dbReference>
<name>A0A2S7I384_9FLAO</name>
<dbReference type="PROSITE" id="PS51257">
    <property type="entry name" value="PROKAR_LIPOPROTEIN"/>
    <property type="match status" value="1"/>
</dbReference>
<dbReference type="AlphaFoldDB" id="A0A2S7I384"/>
<sequence length="73" mass="7746">MKKLVFAVAAASFLVSCGLPEGGNKGVLKKTEDVVRYDDENAEAPTYKEKTDSATVVEQPAAAEVKVDSTAKK</sequence>
<reference evidence="1 2" key="1">
    <citation type="submission" date="2018-02" db="EMBL/GenBank/DDBJ databases">
        <title>Draft genome sequence of bacterial isolates from marine environment.</title>
        <authorList>
            <person name="Singh S.K."/>
            <person name="Hill R."/>
            <person name="Major S."/>
            <person name="Cai H."/>
            <person name="Li Y."/>
        </authorList>
    </citation>
    <scope>NUCLEOTIDE SEQUENCE [LARGE SCALE GENOMIC DNA]</scope>
    <source>
        <strain evidence="1 2">IMET F</strain>
    </source>
</reference>
<dbReference type="Proteomes" id="UP000238565">
    <property type="component" value="Unassembled WGS sequence"/>
</dbReference>
<evidence type="ECO:0008006" key="3">
    <source>
        <dbReference type="Google" id="ProtNLM"/>
    </source>
</evidence>
<accession>A0A2S7I384</accession>
<protein>
    <recommendedName>
        <fullName evidence="3">Lipoprotein</fullName>
    </recommendedName>
</protein>
<organism evidence="1 2">
    <name type="scientific">Cloacibacterium normanense</name>
    <dbReference type="NCBI Taxonomy" id="237258"/>
    <lineage>
        <taxon>Bacteria</taxon>
        <taxon>Pseudomonadati</taxon>
        <taxon>Bacteroidota</taxon>
        <taxon>Flavobacteriia</taxon>
        <taxon>Flavobacteriales</taxon>
        <taxon>Weeksellaceae</taxon>
    </lineage>
</organism>
<evidence type="ECO:0000313" key="1">
    <source>
        <dbReference type="EMBL" id="PPZ91052.1"/>
    </source>
</evidence>
<comment type="caution">
    <text evidence="1">The sequence shown here is derived from an EMBL/GenBank/DDBJ whole genome shotgun (WGS) entry which is preliminary data.</text>
</comment>
<evidence type="ECO:0000313" key="2">
    <source>
        <dbReference type="Proteomes" id="UP000238565"/>
    </source>
</evidence>
<gene>
    <name evidence="1" type="ORF">C3729_10275</name>
</gene>
<proteinExistence type="predicted"/>
<dbReference type="EMBL" id="PTPZ01000006">
    <property type="protein sequence ID" value="PPZ91052.1"/>
    <property type="molecule type" value="Genomic_DNA"/>
</dbReference>